<dbReference type="EMBL" id="GBEZ01010023">
    <property type="protein sequence ID" value="JAC75616.1"/>
    <property type="molecule type" value="Transcribed_RNA"/>
</dbReference>
<proteinExistence type="predicted"/>
<evidence type="ECO:0000256" key="1">
    <source>
        <dbReference type="SAM" id="MobiDB-lite"/>
    </source>
</evidence>
<reference evidence="2" key="1">
    <citation type="submission" date="2014-05" db="EMBL/GenBank/DDBJ databases">
        <title>The transcriptome of the halophilic microalga Tetraselmis sp. GSL018 isolated from the Great Salt Lake, Utah.</title>
        <authorList>
            <person name="Jinkerson R.E."/>
            <person name="D'Adamo S."/>
            <person name="Posewitz M.C."/>
        </authorList>
    </citation>
    <scope>NUCLEOTIDE SEQUENCE</scope>
    <source>
        <strain evidence="2">GSL018</strain>
    </source>
</reference>
<dbReference type="AlphaFoldDB" id="A0A061RYM1"/>
<protein>
    <submittedName>
        <fullName evidence="2">Uncharacterized protein</fullName>
    </submittedName>
</protein>
<feature type="non-terminal residue" evidence="2">
    <location>
        <position position="1"/>
    </location>
</feature>
<name>A0A061RYM1_9CHLO</name>
<accession>A0A061RYM1</accession>
<feature type="region of interest" description="Disordered" evidence="1">
    <location>
        <begin position="25"/>
        <end position="46"/>
    </location>
</feature>
<evidence type="ECO:0000313" key="2">
    <source>
        <dbReference type="EMBL" id="JAC75616.1"/>
    </source>
</evidence>
<feature type="non-terminal residue" evidence="2">
    <location>
        <position position="124"/>
    </location>
</feature>
<organism evidence="2">
    <name type="scientific">Tetraselmis sp. GSL018</name>
    <dbReference type="NCBI Taxonomy" id="582737"/>
    <lineage>
        <taxon>Eukaryota</taxon>
        <taxon>Viridiplantae</taxon>
        <taxon>Chlorophyta</taxon>
        <taxon>core chlorophytes</taxon>
        <taxon>Chlorodendrophyceae</taxon>
        <taxon>Chlorodendrales</taxon>
        <taxon>Chlorodendraceae</taxon>
        <taxon>Tetraselmis</taxon>
    </lineage>
</organism>
<gene>
    <name evidence="2" type="ORF">TSPGSL018_22579</name>
</gene>
<sequence>SNGFCVLYRKLRMDGDWRSHSKIFDSPKKPWRTPPHSPPGTESHAMERTAFQMYDQRPLSAPLAIDPNHRNANGRVLKLRLNDVPELYDTAKDLGNQGELHRASKLLTKILEVMPAHHKARRLL</sequence>